<proteinExistence type="predicted"/>
<dbReference type="Proteomes" id="UP000182944">
    <property type="component" value="Unassembled WGS sequence"/>
</dbReference>
<dbReference type="STRING" id="1545044.SAMN05444276_101594"/>
<protein>
    <submittedName>
        <fullName evidence="4">Polyisoprenoid-binding protein YceI</fullName>
    </submittedName>
</protein>
<dbReference type="InterPro" id="IPR007372">
    <property type="entry name" value="Lipid/polyisoprenoid-bd_YceI"/>
</dbReference>
<sequence length="243" mass="24505">MTALHALSPAARALRSTALAALLGCTLSGAALAQAAPAAPAAPAPTEAPAANTPAAPAPAAAAADASATPASISGTYTFDPEHSQIVFSYNHLGLSTSRGVINGVTGTVTLDEADPTKSNVEASFPLSAIRTVAPALDAHLLSDDFFKGQTPDTRVTFVSTEVVRGDDDEAKVTGDLTLNGVTRPVTLEVEITEAGAHPMTGKPVAGFDIEGKINRSEFGLGAFVPAVSDEISFDIAVEAGKG</sequence>
<feature type="region of interest" description="Disordered" evidence="1">
    <location>
        <begin position="41"/>
        <end position="63"/>
    </location>
</feature>
<evidence type="ECO:0000313" key="5">
    <source>
        <dbReference type="Proteomes" id="UP000182944"/>
    </source>
</evidence>
<feature type="domain" description="Lipid/polyisoprenoid-binding YceI-like" evidence="3">
    <location>
        <begin position="76"/>
        <end position="241"/>
    </location>
</feature>
<gene>
    <name evidence="4" type="ORF">SAMN05444276_101594</name>
</gene>
<dbReference type="RefSeq" id="WP_081969245.1">
    <property type="nucleotide sequence ID" value="NZ_FNNA01000001.1"/>
</dbReference>
<dbReference type="Gene3D" id="2.40.128.110">
    <property type="entry name" value="Lipid/polyisoprenoid-binding, YceI-like"/>
    <property type="match status" value="1"/>
</dbReference>
<name>A0A1H2SEP6_9RHOB</name>
<accession>A0A1H2SEP6</accession>
<dbReference type="SMART" id="SM00867">
    <property type="entry name" value="YceI"/>
    <property type="match status" value="1"/>
</dbReference>
<dbReference type="Pfam" id="PF04264">
    <property type="entry name" value="YceI"/>
    <property type="match status" value="1"/>
</dbReference>
<evidence type="ECO:0000256" key="1">
    <source>
        <dbReference type="SAM" id="MobiDB-lite"/>
    </source>
</evidence>
<feature type="signal peptide" evidence="2">
    <location>
        <begin position="1"/>
        <end position="33"/>
    </location>
</feature>
<dbReference type="PANTHER" id="PTHR34406:SF1">
    <property type="entry name" value="PROTEIN YCEI"/>
    <property type="match status" value="1"/>
</dbReference>
<keyword evidence="5" id="KW-1185">Reference proteome</keyword>
<keyword evidence="2" id="KW-0732">Signal</keyword>
<feature type="chain" id="PRO_5010318092" evidence="2">
    <location>
        <begin position="34"/>
        <end position="243"/>
    </location>
</feature>
<evidence type="ECO:0000256" key="2">
    <source>
        <dbReference type="SAM" id="SignalP"/>
    </source>
</evidence>
<reference evidence="5" key="1">
    <citation type="submission" date="2016-10" db="EMBL/GenBank/DDBJ databases">
        <authorList>
            <person name="Varghese N."/>
            <person name="Submissions S."/>
        </authorList>
    </citation>
    <scope>NUCLEOTIDE SEQUENCE [LARGE SCALE GENOMIC DNA]</scope>
    <source>
        <strain evidence="5">DSM 29303</strain>
    </source>
</reference>
<evidence type="ECO:0000313" key="4">
    <source>
        <dbReference type="EMBL" id="SDW29439.1"/>
    </source>
</evidence>
<organism evidence="4 5">
    <name type="scientific">Paracoccus sanguinis</name>
    <dbReference type="NCBI Taxonomy" id="1545044"/>
    <lineage>
        <taxon>Bacteria</taxon>
        <taxon>Pseudomonadati</taxon>
        <taxon>Pseudomonadota</taxon>
        <taxon>Alphaproteobacteria</taxon>
        <taxon>Rhodobacterales</taxon>
        <taxon>Paracoccaceae</taxon>
        <taxon>Paracoccus</taxon>
    </lineage>
</organism>
<dbReference type="AlphaFoldDB" id="A0A1H2SEP6"/>
<dbReference type="EMBL" id="FNNA01000001">
    <property type="protein sequence ID" value="SDW29439.1"/>
    <property type="molecule type" value="Genomic_DNA"/>
</dbReference>
<evidence type="ECO:0000259" key="3">
    <source>
        <dbReference type="SMART" id="SM00867"/>
    </source>
</evidence>
<dbReference type="SUPFAM" id="SSF101874">
    <property type="entry name" value="YceI-like"/>
    <property type="match status" value="1"/>
</dbReference>
<dbReference type="PANTHER" id="PTHR34406">
    <property type="entry name" value="PROTEIN YCEI"/>
    <property type="match status" value="1"/>
</dbReference>
<dbReference type="InterPro" id="IPR036761">
    <property type="entry name" value="TTHA0802/YceI-like_sf"/>
</dbReference>
<dbReference type="OrthoDB" id="9811006at2"/>